<keyword evidence="5 7" id="KW-0573">Peptidoglycan synthesis</keyword>
<dbReference type="Proteomes" id="UP000316429">
    <property type="component" value="Unassembled WGS sequence"/>
</dbReference>
<dbReference type="GO" id="GO:0008360">
    <property type="term" value="P:regulation of cell shape"/>
    <property type="evidence" value="ECO:0007669"/>
    <property type="project" value="UniProtKB-UniRule"/>
</dbReference>
<evidence type="ECO:0000256" key="4">
    <source>
        <dbReference type="ARBA" id="ARBA00022960"/>
    </source>
</evidence>
<comment type="caution">
    <text evidence="10">The sequence shown here is derived from an EMBL/GenBank/DDBJ whole genome shotgun (WGS) entry which is preliminary data.</text>
</comment>
<dbReference type="OrthoDB" id="463216at2"/>
<dbReference type="GO" id="GO:0018104">
    <property type="term" value="P:peptidoglycan-protein cross-linking"/>
    <property type="evidence" value="ECO:0007669"/>
    <property type="project" value="TreeGrafter"/>
</dbReference>
<reference evidence="10 11" key="1">
    <citation type="submission" date="2019-06" db="EMBL/GenBank/DDBJ databases">
        <title>Rhizobium sp. CL12 isolated from roots of soybean.</title>
        <authorList>
            <person name="Wang C."/>
        </authorList>
    </citation>
    <scope>NUCLEOTIDE SEQUENCE [LARGE SCALE GENOMIC DNA]</scope>
    <source>
        <strain evidence="10 11">CL12</strain>
    </source>
</reference>
<evidence type="ECO:0000256" key="1">
    <source>
        <dbReference type="ARBA" id="ARBA00004752"/>
    </source>
</evidence>
<keyword evidence="8" id="KW-0732">Signal</keyword>
<dbReference type="InterPro" id="IPR050979">
    <property type="entry name" value="LD-transpeptidase"/>
</dbReference>
<keyword evidence="3" id="KW-0808">Transferase</keyword>
<protein>
    <recommendedName>
        <fullName evidence="9">L,D-TPase catalytic domain-containing protein</fullName>
    </recommendedName>
</protein>
<evidence type="ECO:0000256" key="6">
    <source>
        <dbReference type="ARBA" id="ARBA00023316"/>
    </source>
</evidence>
<feature type="active site" description="Nucleophile" evidence="7">
    <location>
        <position position="116"/>
    </location>
</feature>
<dbReference type="GO" id="GO:0071555">
    <property type="term" value="P:cell wall organization"/>
    <property type="evidence" value="ECO:0007669"/>
    <property type="project" value="UniProtKB-UniRule"/>
</dbReference>
<name>A0A504V004_9HYPH</name>
<dbReference type="PIRSF" id="PIRSF029342">
    <property type="entry name" value="UCP029342_ErfK/YbiS/YcfS/YnhG"/>
    <property type="match status" value="1"/>
</dbReference>
<dbReference type="GO" id="GO:0005576">
    <property type="term" value="C:extracellular region"/>
    <property type="evidence" value="ECO:0007669"/>
    <property type="project" value="TreeGrafter"/>
</dbReference>
<evidence type="ECO:0000313" key="11">
    <source>
        <dbReference type="Proteomes" id="UP000316429"/>
    </source>
</evidence>
<feature type="active site" description="Proton donor/acceptor" evidence="7">
    <location>
        <position position="103"/>
    </location>
</feature>
<dbReference type="PANTHER" id="PTHR30582">
    <property type="entry name" value="L,D-TRANSPEPTIDASE"/>
    <property type="match status" value="1"/>
</dbReference>
<dbReference type="PROSITE" id="PS52029">
    <property type="entry name" value="LD_TPASE"/>
    <property type="match status" value="1"/>
</dbReference>
<sequence length="414" mass="44839">MFQRFALAFSLGLMASSVLSGPTSASDRGPLQIYVSKATQTLTVYDGDEVLVTSKVSTGKPGHSTPSGIFSILEKRKYHESNIYSNAPMPFMQRLTWSGIALHEGKVPNYPASHGCVRLPNGFAKTLFSMTERGAHVIITDDPVTPRPISQANLFTPRQPIPAGGLLSDAELRPTKIEASLKPVEVAMNEVLPKTGAAAQLVLEDEPPLRILITRRSQREEVRDVQEMLTELGFDAGATDGVLGSQTLAAIRGYKRWKSIEKDGELLSPRFITELSASAGRDKPLAGQILVRQKFKPVFEAAIGIREPEKGLGTHFLEASHVDRFKGKVDWRSVSIDNHLPAPTLKRLGITEPADDAALFTAEAALARLDIPDDVRAKIETMLSEGSSITISDSGIGPETGDGTDFITVTRTKG</sequence>
<feature type="domain" description="L,D-TPase catalytic" evidence="9">
    <location>
        <begin position="31"/>
        <end position="140"/>
    </location>
</feature>
<dbReference type="InterPro" id="IPR005490">
    <property type="entry name" value="LD_TPept_cat_dom"/>
</dbReference>
<dbReference type="CDD" id="cd16913">
    <property type="entry name" value="YkuD_like"/>
    <property type="match status" value="1"/>
</dbReference>
<gene>
    <name evidence="10" type="ORF">FJQ55_07790</name>
</gene>
<evidence type="ECO:0000256" key="3">
    <source>
        <dbReference type="ARBA" id="ARBA00022679"/>
    </source>
</evidence>
<keyword evidence="4 7" id="KW-0133">Cell shape</keyword>
<accession>A0A504V004</accession>
<proteinExistence type="inferred from homology"/>
<dbReference type="InterPro" id="IPR038063">
    <property type="entry name" value="Transpep_catalytic_dom"/>
</dbReference>
<dbReference type="EMBL" id="VFYP01000001">
    <property type="protein sequence ID" value="TPP10732.1"/>
    <property type="molecule type" value="Genomic_DNA"/>
</dbReference>
<keyword evidence="11" id="KW-1185">Reference proteome</keyword>
<feature type="signal peptide" evidence="8">
    <location>
        <begin position="1"/>
        <end position="25"/>
    </location>
</feature>
<dbReference type="InterPro" id="IPR036365">
    <property type="entry name" value="PGBD-like_sf"/>
</dbReference>
<dbReference type="NCBIfam" id="NF004785">
    <property type="entry name" value="PRK06132.1-2"/>
    <property type="match status" value="1"/>
</dbReference>
<dbReference type="Gene3D" id="1.10.101.10">
    <property type="entry name" value="PGBD-like superfamily/PGBD"/>
    <property type="match status" value="1"/>
</dbReference>
<dbReference type="GO" id="GO:0071972">
    <property type="term" value="F:peptidoglycan L,D-transpeptidase activity"/>
    <property type="evidence" value="ECO:0007669"/>
    <property type="project" value="TreeGrafter"/>
</dbReference>
<evidence type="ECO:0000256" key="7">
    <source>
        <dbReference type="PROSITE-ProRule" id="PRU01373"/>
    </source>
</evidence>
<evidence type="ECO:0000313" key="10">
    <source>
        <dbReference type="EMBL" id="TPP10732.1"/>
    </source>
</evidence>
<feature type="chain" id="PRO_5021277290" description="L,D-TPase catalytic domain-containing protein" evidence="8">
    <location>
        <begin position="26"/>
        <end position="414"/>
    </location>
</feature>
<dbReference type="SUPFAM" id="SSF141523">
    <property type="entry name" value="L,D-transpeptidase catalytic domain-like"/>
    <property type="match status" value="1"/>
</dbReference>
<keyword evidence="6 7" id="KW-0961">Cell wall biogenesis/degradation</keyword>
<dbReference type="InterPro" id="IPR036366">
    <property type="entry name" value="PGBDSf"/>
</dbReference>
<evidence type="ECO:0000256" key="5">
    <source>
        <dbReference type="ARBA" id="ARBA00022984"/>
    </source>
</evidence>
<organism evidence="10 11">
    <name type="scientific">Rhizobium glycinendophyticum</name>
    <dbReference type="NCBI Taxonomy" id="2589807"/>
    <lineage>
        <taxon>Bacteria</taxon>
        <taxon>Pseudomonadati</taxon>
        <taxon>Pseudomonadota</taxon>
        <taxon>Alphaproteobacteria</taxon>
        <taxon>Hyphomicrobiales</taxon>
        <taxon>Rhizobiaceae</taxon>
        <taxon>Rhizobium/Agrobacterium group</taxon>
        <taxon>Rhizobium</taxon>
    </lineage>
</organism>
<dbReference type="Pfam" id="PF01471">
    <property type="entry name" value="PG_binding_1"/>
    <property type="match status" value="1"/>
</dbReference>
<dbReference type="SUPFAM" id="SSF47090">
    <property type="entry name" value="PGBD-like"/>
    <property type="match status" value="1"/>
</dbReference>
<evidence type="ECO:0000256" key="2">
    <source>
        <dbReference type="ARBA" id="ARBA00005992"/>
    </source>
</evidence>
<dbReference type="RefSeq" id="WP_140827054.1">
    <property type="nucleotide sequence ID" value="NZ_VFYP01000001.1"/>
</dbReference>
<comment type="similarity">
    <text evidence="2">Belongs to the YkuD family.</text>
</comment>
<dbReference type="AlphaFoldDB" id="A0A504V004"/>
<dbReference type="UniPathway" id="UPA00219"/>
<evidence type="ECO:0000256" key="8">
    <source>
        <dbReference type="SAM" id="SignalP"/>
    </source>
</evidence>
<dbReference type="GO" id="GO:0016740">
    <property type="term" value="F:transferase activity"/>
    <property type="evidence" value="ECO:0007669"/>
    <property type="project" value="UniProtKB-KW"/>
</dbReference>
<dbReference type="InterPro" id="IPR016915">
    <property type="entry name" value="UCP029342"/>
</dbReference>
<dbReference type="Gene3D" id="2.40.440.10">
    <property type="entry name" value="L,D-transpeptidase catalytic domain-like"/>
    <property type="match status" value="1"/>
</dbReference>
<dbReference type="PANTHER" id="PTHR30582:SF2">
    <property type="entry name" value="L,D-TRANSPEPTIDASE YCIB-RELATED"/>
    <property type="match status" value="1"/>
</dbReference>
<evidence type="ECO:0000259" key="9">
    <source>
        <dbReference type="PROSITE" id="PS52029"/>
    </source>
</evidence>
<dbReference type="InterPro" id="IPR002477">
    <property type="entry name" value="Peptidoglycan-bd-like"/>
</dbReference>
<comment type="pathway">
    <text evidence="1 7">Cell wall biogenesis; peptidoglycan biosynthesis.</text>
</comment>
<dbReference type="NCBIfam" id="NF004786">
    <property type="entry name" value="PRK06132.1-3"/>
    <property type="match status" value="1"/>
</dbReference>
<dbReference type="Pfam" id="PF03734">
    <property type="entry name" value="YkuD"/>
    <property type="match status" value="1"/>
</dbReference>